<comment type="caution">
    <text evidence="2">The sequence shown here is derived from an EMBL/GenBank/DDBJ whole genome shotgun (WGS) entry which is preliminary data.</text>
</comment>
<dbReference type="SMART" id="SM00671">
    <property type="entry name" value="SEL1"/>
    <property type="match status" value="3"/>
</dbReference>
<dbReference type="EMBL" id="JBHTIK010000004">
    <property type="protein sequence ID" value="MFD0848069.1"/>
    <property type="molecule type" value="Genomic_DNA"/>
</dbReference>
<dbReference type="InterPro" id="IPR006597">
    <property type="entry name" value="Sel1-like"/>
</dbReference>
<sequence>MRHGLITATAFLALFVSVPALGGVKEGVVKWQASDYKGAVTEWMPFAAKGDPDALFNMGQAYKLGRGVPLDKAKAEDFYRRAADKGHAPAQSNLGILLAQRGEKAQAAELWQKAAAKRDARAQYMLGVLHFNGDTLPKNWPLAYAYMTQANNAGLPQAGRALATMTASLSPADRAAGSEMVEAMTTGDKLASSGKPVPAPAPRKLANTIAAEKTPAATQKPAQTPAVISPRPAAAPGRTIVANTEIPAPRAAAPAAANPAGGEWRIQLGAFSQEARAREAWTALRREYPAIVSGLEPAYAPSGNMVRLQAGRFANAGDANAICQRLRDSGRPCFAVHTN</sequence>
<dbReference type="PANTHER" id="PTHR45011">
    <property type="entry name" value="DAP3-BINDING CELL DEATH ENHANCER 1"/>
    <property type="match status" value="1"/>
</dbReference>
<evidence type="ECO:0000259" key="1">
    <source>
        <dbReference type="PROSITE" id="PS51724"/>
    </source>
</evidence>
<organism evidence="2 3">
    <name type="scientific">Sphingosinicella xenopeptidilytica</name>
    <dbReference type="NCBI Taxonomy" id="364098"/>
    <lineage>
        <taxon>Bacteria</taxon>
        <taxon>Pseudomonadati</taxon>
        <taxon>Pseudomonadota</taxon>
        <taxon>Alphaproteobacteria</taxon>
        <taxon>Sphingomonadales</taxon>
        <taxon>Sphingosinicellaceae</taxon>
        <taxon>Sphingosinicella</taxon>
    </lineage>
</organism>
<proteinExistence type="predicted"/>
<dbReference type="SUPFAM" id="SSF110997">
    <property type="entry name" value="Sporulation related repeat"/>
    <property type="match status" value="1"/>
</dbReference>
<keyword evidence="3" id="KW-1185">Reference proteome</keyword>
<dbReference type="PANTHER" id="PTHR45011:SF1">
    <property type="entry name" value="DAP3-BINDING CELL DEATH ENHANCER 1"/>
    <property type="match status" value="1"/>
</dbReference>
<reference evidence="3" key="1">
    <citation type="journal article" date="2019" name="Int. J. Syst. Evol. Microbiol.">
        <title>The Global Catalogue of Microorganisms (GCM) 10K type strain sequencing project: providing services to taxonomists for standard genome sequencing and annotation.</title>
        <authorList>
            <consortium name="The Broad Institute Genomics Platform"/>
            <consortium name="The Broad Institute Genome Sequencing Center for Infectious Disease"/>
            <person name="Wu L."/>
            <person name="Ma J."/>
        </authorList>
    </citation>
    <scope>NUCLEOTIDE SEQUENCE [LARGE SCALE GENOMIC DNA]</scope>
    <source>
        <strain evidence="3">CCUG 52537</strain>
    </source>
</reference>
<dbReference type="InterPro" id="IPR011990">
    <property type="entry name" value="TPR-like_helical_dom_sf"/>
</dbReference>
<dbReference type="InterPro" id="IPR036680">
    <property type="entry name" value="SPOR-like_sf"/>
</dbReference>
<dbReference type="Gene3D" id="3.30.70.1070">
    <property type="entry name" value="Sporulation related repeat"/>
    <property type="match status" value="1"/>
</dbReference>
<gene>
    <name evidence="2" type="ORF">ACFQ00_07020</name>
</gene>
<accession>A0ABW3C134</accession>
<name>A0ABW3C134_SPHXN</name>
<dbReference type="Gene3D" id="1.25.40.10">
    <property type="entry name" value="Tetratricopeptide repeat domain"/>
    <property type="match status" value="1"/>
</dbReference>
<dbReference type="PROSITE" id="PS51724">
    <property type="entry name" value="SPOR"/>
    <property type="match status" value="1"/>
</dbReference>
<evidence type="ECO:0000313" key="2">
    <source>
        <dbReference type="EMBL" id="MFD0848069.1"/>
    </source>
</evidence>
<dbReference type="SUPFAM" id="SSF81901">
    <property type="entry name" value="HCP-like"/>
    <property type="match status" value="1"/>
</dbReference>
<dbReference type="InterPro" id="IPR007730">
    <property type="entry name" value="SPOR-like_dom"/>
</dbReference>
<dbReference type="InterPro" id="IPR052748">
    <property type="entry name" value="ISR_Activator"/>
</dbReference>
<dbReference type="Pfam" id="PF08238">
    <property type="entry name" value="Sel1"/>
    <property type="match status" value="3"/>
</dbReference>
<feature type="domain" description="SPOR" evidence="1">
    <location>
        <begin position="258"/>
        <end position="338"/>
    </location>
</feature>
<protein>
    <submittedName>
        <fullName evidence="2">SPOR domain-containing protein</fullName>
    </submittedName>
</protein>
<dbReference type="Proteomes" id="UP001597124">
    <property type="component" value="Unassembled WGS sequence"/>
</dbReference>
<evidence type="ECO:0000313" key="3">
    <source>
        <dbReference type="Proteomes" id="UP001597124"/>
    </source>
</evidence>
<dbReference type="Pfam" id="PF05036">
    <property type="entry name" value="SPOR"/>
    <property type="match status" value="1"/>
</dbReference>
<dbReference type="RefSeq" id="WP_381488222.1">
    <property type="nucleotide sequence ID" value="NZ_JBHTIK010000004.1"/>
</dbReference>